<dbReference type="CDD" id="cd00371">
    <property type="entry name" value="HMA"/>
    <property type="match status" value="1"/>
</dbReference>
<dbReference type="GO" id="GO:0055070">
    <property type="term" value="P:copper ion homeostasis"/>
    <property type="evidence" value="ECO:0007669"/>
    <property type="project" value="TreeGrafter"/>
</dbReference>
<dbReference type="Pfam" id="PF00403">
    <property type="entry name" value="HMA"/>
    <property type="match status" value="1"/>
</dbReference>
<protein>
    <submittedName>
        <fullName evidence="12">Heavy metal translocating P-type ATPase</fullName>
    </submittedName>
</protein>
<reference evidence="12 13" key="1">
    <citation type="submission" date="2017-08" db="EMBL/GenBank/DDBJ databases">
        <title>Aliifodinibius alkalisoli sp. nov., isolated from saline alkaline soil.</title>
        <authorList>
            <person name="Liu D."/>
            <person name="Zhang G."/>
        </authorList>
    </citation>
    <scope>NUCLEOTIDE SEQUENCE [LARGE SCALE GENOMIC DNA]</scope>
    <source>
        <strain evidence="12 13">WN023</strain>
    </source>
</reference>
<feature type="domain" description="HMA" evidence="11">
    <location>
        <begin position="72"/>
        <end position="138"/>
    </location>
</feature>
<dbReference type="NCBIfam" id="TIGR01512">
    <property type="entry name" value="ATPase-IB2_Cd"/>
    <property type="match status" value="1"/>
</dbReference>
<dbReference type="SUPFAM" id="SSF56784">
    <property type="entry name" value="HAD-like"/>
    <property type="match status" value="1"/>
</dbReference>
<dbReference type="NCBIfam" id="TIGR01511">
    <property type="entry name" value="ATPase-IB1_Cu"/>
    <property type="match status" value="1"/>
</dbReference>
<dbReference type="PRINTS" id="PR00119">
    <property type="entry name" value="CATATPASE"/>
</dbReference>
<dbReference type="Pfam" id="PF00122">
    <property type="entry name" value="E1-E2_ATPase"/>
    <property type="match status" value="1"/>
</dbReference>
<dbReference type="GO" id="GO:0005507">
    <property type="term" value="F:copper ion binding"/>
    <property type="evidence" value="ECO:0007669"/>
    <property type="project" value="TreeGrafter"/>
</dbReference>
<dbReference type="InterPro" id="IPR027256">
    <property type="entry name" value="P-typ_ATPase_IB"/>
</dbReference>
<dbReference type="NCBIfam" id="TIGR01494">
    <property type="entry name" value="ATPase_P-type"/>
    <property type="match status" value="1"/>
</dbReference>
<dbReference type="SFLD" id="SFLDG00002">
    <property type="entry name" value="C1.7:_P-type_atpase_like"/>
    <property type="match status" value="1"/>
</dbReference>
<dbReference type="SUPFAM" id="SSF81653">
    <property type="entry name" value="Calcium ATPase, transduction domain A"/>
    <property type="match status" value="1"/>
</dbReference>
<dbReference type="InterPro" id="IPR023298">
    <property type="entry name" value="ATPase_P-typ_TM_dom_sf"/>
</dbReference>
<sequence length="784" mass="85620">MKAEHCTLCELETPDPPITDPDIDGVFCCSGCLHVYKLLQNMEGEQAEQLRKQTIQKRHNEQKETTLPEDYEEAFFKVNGMHCSTCESFVEALADREDSIYKSEASYASEMIKVYYDPKSITPDTLPDKLSKLGYKVRPIESSAKEEQLNEVARIIIGGFFGIIGLLLYVLFLYPSYLGGGGIVPLTENEKLFFVSNIFVMTTFVLLYTGFPILRGAWVSLSVLKPNMDLLITIAAVSAYLYSVGAMLIGSSEVYFDVTMAIVLVVSIGNYYEKKIKSGKHNLLAKLTEKRIQYARLLQNGKTKETAIENLNPGDQVLVKAGERIPIDGTVIDGRGVVNEALMTGESIPVSKDVGDSVLSGTILTQNALTIEIGDSVESTIDNLMQMMWNIQSARPGQQRLADRIATWFVPSVILLGIVTFVYHMMSGAGATESMLSSLAVLIVSCPCALGLATPLAIASGIRSGLEHEIIFKTAAVFEEQMDTATAAFDKTGTLTTGTMQLLDNGNNEQALRYAAQLEQYASHPIAEPIAAYATNKNTVDDFTSYSTGISGQINGMQIFVGQPEWINNHLQITEKQWEKINSGRNEGNVPVAVGWDNRVRSILTVGDQIRDEAPKIVKKLQSEGKKVAIITGDSKQAGDAIRRKLNPDFLFTETRPDSKSNIVEELRKFGRIAMIGDGSNDAPALAQADLGIAFGNLTAIAADSAHVIIPREQLGLIPAAFNAIKLTKKRIRQNLGWAFLYNIITIPLAIAGAINPLFAAVAMATSSLLVVGNSSRDMQLISE</sequence>
<keyword evidence="5 10" id="KW-0547">Nucleotide-binding</keyword>
<gene>
    <name evidence="12" type="ORF">CK503_07945</name>
</gene>
<dbReference type="InterPro" id="IPR059000">
    <property type="entry name" value="ATPase_P-type_domA"/>
</dbReference>
<evidence type="ECO:0000256" key="7">
    <source>
        <dbReference type="ARBA" id="ARBA00022967"/>
    </source>
</evidence>
<comment type="subcellular location">
    <subcellularLocation>
        <location evidence="10">Cell membrane</location>
    </subcellularLocation>
    <subcellularLocation>
        <location evidence="1">Endomembrane system</location>
        <topology evidence="1">Multi-pass membrane protein</topology>
    </subcellularLocation>
</comment>
<dbReference type="CDD" id="cd02079">
    <property type="entry name" value="P-type_ATPase_HM"/>
    <property type="match status" value="1"/>
</dbReference>
<dbReference type="InterPro" id="IPR018303">
    <property type="entry name" value="ATPase_P-typ_P_site"/>
</dbReference>
<feature type="transmembrane region" description="Helical" evidence="10">
    <location>
        <begin position="230"/>
        <end position="249"/>
    </location>
</feature>
<keyword evidence="10" id="KW-1003">Cell membrane</keyword>
<evidence type="ECO:0000256" key="5">
    <source>
        <dbReference type="ARBA" id="ARBA00022741"/>
    </source>
</evidence>
<organism evidence="12 13">
    <name type="scientific">Fodinibius salipaludis</name>
    <dbReference type="NCBI Taxonomy" id="2032627"/>
    <lineage>
        <taxon>Bacteria</taxon>
        <taxon>Pseudomonadati</taxon>
        <taxon>Balneolota</taxon>
        <taxon>Balneolia</taxon>
        <taxon>Balneolales</taxon>
        <taxon>Balneolaceae</taxon>
        <taxon>Fodinibius</taxon>
    </lineage>
</organism>
<feature type="transmembrane region" description="Helical" evidence="10">
    <location>
        <begin position="152"/>
        <end position="174"/>
    </location>
</feature>
<evidence type="ECO:0000256" key="9">
    <source>
        <dbReference type="ARBA" id="ARBA00023136"/>
    </source>
</evidence>
<dbReference type="NCBIfam" id="TIGR01525">
    <property type="entry name" value="ATPase-IB_hvy"/>
    <property type="match status" value="1"/>
</dbReference>
<dbReference type="GO" id="GO:0012505">
    <property type="term" value="C:endomembrane system"/>
    <property type="evidence" value="ECO:0007669"/>
    <property type="project" value="UniProtKB-SubCell"/>
</dbReference>
<evidence type="ECO:0000256" key="4">
    <source>
        <dbReference type="ARBA" id="ARBA00022723"/>
    </source>
</evidence>
<dbReference type="GO" id="GO:0005886">
    <property type="term" value="C:plasma membrane"/>
    <property type="evidence" value="ECO:0007669"/>
    <property type="project" value="UniProtKB-SubCell"/>
</dbReference>
<dbReference type="RefSeq" id="WP_095606267.1">
    <property type="nucleotide sequence ID" value="NZ_NSKE01000005.1"/>
</dbReference>
<dbReference type="Gene3D" id="3.30.70.100">
    <property type="match status" value="1"/>
</dbReference>
<comment type="caution">
    <text evidence="12">The sequence shown here is derived from an EMBL/GenBank/DDBJ whole genome shotgun (WGS) entry which is preliminary data.</text>
</comment>
<dbReference type="GO" id="GO:0005524">
    <property type="term" value="F:ATP binding"/>
    <property type="evidence" value="ECO:0007669"/>
    <property type="project" value="UniProtKB-UniRule"/>
</dbReference>
<keyword evidence="6 10" id="KW-0067">ATP-binding</keyword>
<feature type="transmembrane region" description="Helical" evidence="10">
    <location>
        <begin position="255"/>
        <end position="272"/>
    </location>
</feature>
<keyword evidence="13" id="KW-1185">Reference proteome</keyword>
<keyword evidence="9 10" id="KW-0472">Membrane</keyword>
<feature type="transmembrane region" description="Helical" evidence="10">
    <location>
        <begin position="438"/>
        <end position="458"/>
    </location>
</feature>
<feature type="transmembrane region" description="Helical" evidence="10">
    <location>
        <begin position="735"/>
        <end position="752"/>
    </location>
</feature>
<evidence type="ECO:0000256" key="1">
    <source>
        <dbReference type="ARBA" id="ARBA00004127"/>
    </source>
</evidence>
<evidence type="ECO:0000313" key="12">
    <source>
        <dbReference type="EMBL" id="PAU94136.1"/>
    </source>
</evidence>
<dbReference type="InterPro" id="IPR044492">
    <property type="entry name" value="P_typ_ATPase_HD_dom"/>
</dbReference>
<keyword evidence="8 10" id="KW-1133">Transmembrane helix</keyword>
<dbReference type="InterPro" id="IPR006121">
    <property type="entry name" value="HMA_dom"/>
</dbReference>
<evidence type="ECO:0000256" key="2">
    <source>
        <dbReference type="ARBA" id="ARBA00006024"/>
    </source>
</evidence>
<dbReference type="InterPro" id="IPR023299">
    <property type="entry name" value="ATPase_P-typ_cyto_dom_N"/>
</dbReference>
<evidence type="ECO:0000256" key="3">
    <source>
        <dbReference type="ARBA" id="ARBA00022692"/>
    </source>
</evidence>
<dbReference type="GO" id="GO:0016887">
    <property type="term" value="F:ATP hydrolysis activity"/>
    <property type="evidence" value="ECO:0007669"/>
    <property type="project" value="InterPro"/>
</dbReference>
<dbReference type="PANTHER" id="PTHR43520:SF8">
    <property type="entry name" value="P-TYPE CU(+) TRANSPORTER"/>
    <property type="match status" value="1"/>
</dbReference>
<dbReference type="PROSITE" id="PS00154">
    <property type="entry name" value="ATPASE_E1_E2"/>
    <property type="match status" value="1"/>
</dbReference>
<keyword evidence="4 10" id="KW-0479">Metal-binding</keyword>
<dbReference type="AlphaFoldDB" id="A0A2A2G8Q9"/>
<feature type="transmembrane region" description="Helical" evidence="10">
    <location>
        <begin position="405"/>
        <end position="426"/>
    </location>
</feature>
<dbReference type="Proteomes" id="UP000218831">
    <property type="component" value="Unassembled WGS sequence"/>
</dbReference>
<comment type="similarity">
    <text evidence="2 10">Belongs to the cation transport ATPase (P-type) (TC 3.A.3) family. Type IB subfamily.</text>
</comment>
<evidence type="ECO:0000256" key="8">
    <source>
        <dbReference type="ARBA" id="ARBA00022989"/>
    </source>
</evidence>
<dbReference type="SUPFAM" id="SSF55008">
    <property type="entry name" value="HMA, heavy metal-associated domain"/>
    <property type="match status" value="1"/>
</dbReference>
<evidence type="ECO:0000259" key="11">
    <source>
        <dbReference type="PROSITE" id="PS50846"/>
    </source>
</evidence>
<feature type="transmembrane region" description="Helical" evidence="10">
    <location>
        <begin position="194"/>
        <end position="218"/>
    </location>
</feature>
<dbReference type="InterPro" id="IPR001757">
    <property type="entry name" value="P_typ_ATPase"/>
</dbReference>
<dbReference type="PANTHER" id="PTHR43520">
    <property type="entry name" value="ATP7, ISOFORM B"/>
    <property type="match status" value="1"/>
</dbReference>
<dbReference type="SUPFAM" id="SSF81665">
    <property type="entry name" value="Calcium ATPase, transmembrane domain M"/>
    <property type="match status" value="1"/>
</dbReference>
<dbReference type="EMBL" id="NSKE01000005">
    <property type="protein sequence ID" value="PAU94136.1"/>
    <property type="molecule type" value="Genomic_DNA"/>
</dbReference>
<dbReference type="SFLD" id="SFLDF00027">
    <property type="entry name" value="p-type_atpase"/>
    <property type="match status" value="1"/>
</dbReference>
<dbReference type="Gene3D" id="3.40.50.1000">
    <property type="entry name" value="HAD superfamily/HAD-like"/>
    <property type="match status" value="1"/>
</dbReference>
<dbReference type="InterPro" id="IPR036412">
    <property type="entry name" value="HAD-like_sf"/>
</dbReference>
<dbReference type="PROSITE" id="PS50846">
    <property type="entry name" value="HMA_2"/>
    <property type="match status" value="1"/>
</dbReference>
<proteinExistence type="inferred from homology"/>
<dbReference type="Pfam" id="PF00702">
    <property type="entry name" value="Hydrolase"/>
    <property type="match status" value="1"/>
</dbReference>
<accession>A0A2A2G8Q9</accession>
<dbReference type="InterPro" id="IPR008250">
    <property type="entry name" value="ATPase_P-typ_transduc_dom_A_sf"/>
</dbReference>
<evidence type="ECO:0000256" key="10">
    <source>
        <dbReference type="RuleBase" id="RU362081"/>
    </source>
</evidence>
<dbReference type="GO" id="GO:0043682">
    <property type="term" value="F:P-type divalent copper transporter activity"/>
    <property type="evidence" value="ECO:0007669"/>
    <property type="project" value="TreeGrafter"/>
</dbReference>
<dbReference type="InterPro" id="IPR023214">
    <property type="entry name" value="HAD_sf"/>
</dbReference>
<dbReference type="OrthoDB" id="1521937at2"/>
<name>A0A2A2G8Q9_9BACT</name>
<dbReference type="SFLD" id="SFLDS00003">
    <property type="entry name" value="Haloacid_Dehalogenase"/>
    <property type="match status" value="1"/>
</dbReference>
<evidence type="ECO:0000256" key="6">
    <source>
        <dbReference type="ARBA" id="ARBA00022840"/>
    </source>
</evidence>
<evidence type="ECO:0000313" key="13">
    <source>
        <dbReference type="Proteomes" id="UP000218831"/>
    </source>
</evidence>
<keyword evidence="3 10" id="KW-0812">Transmembrane</keyword>
<dbReference type="InterPro" id="IPR036163">
    <property type="entry name" value="HMA_dom_sf"/>
</dbReference>
<keyword evidence="7" id="KW-1278">Translocase</keyword>
<dbReference type="Gene3D" id="3.40.1110.10">
    <property type="entry name" value="Calcium-transporting ATPase, cytoplasmic domain N"/>
    <property type="match status" value="1"/>
</dbReference>
<dbReference type="Gene3D" id="2.70.150.10">
    <property type="entry name" value="Calcium-transporting ATPase, cytoplasmic transduction domain A"/>
    <property type="match status" value="1"/>
</dbReference>